<accession>A0A6G9A034</accession>
<keyword evidence="2 5" id="KW-0812">Transmembrane</keyword>
<evidence type="ECO:0000313" key="8">
    <source>
        <dbReference type="Proteomes" id="UP000500895"/>
    </source>
</evidence>
<reference evidence="7 8" key="1">
    <citation type="journal article" date="2020" name="Int. J. Syst. Evol. Microbiol.">
        <title>Description and complete genome sequences of Bradyrhizobium symbiodeficiens sp. nov., a non-symbiotic bacterium associated with legumes native to Canada.</title>
        <authorList>
            <person name="Bromfield E.S.P."/>
            <person name="Cloutier S."/>
            <person name="Nguyen H.D.T."/>
        </authorList>
    </citation>
    <scope>NUCLEOTIDE SEQUENCE [LARGE SCALE GENOMIC DNA]</scope>
    <source>
        <strain evidence="7 8">101S1MB</strain>
    </source>
</reference>
<dbReference type="EMBL" id="CP050066">
    <property type="protein sequence ID" value="QIP05811.2"/>
    <property type="molecule type" value="Genomic_DNA"/>
</dbReference>
<dbReference type="Pfam" id="PF13515">
    <property type="entry name" value="FUSC_2"/>
    <property type="match status" value="1"/>
</dbReference>
<feature type="transmembrane region" description="Helical" evidence="5">
    <location>
        <begin position="272"/>
        <end position="289"/>
    </location>
</feature>
<evidence type="ECO:0000259" key="6">
    <source>
        <dbReference type="Pfam" id="PF13515"/>
    </source>
</evidence>
<evidence type="ECO:0000256" key="2">
    <source>
        <dbReference type="ARBA" id="ARBA00022692"/>
    </source>
</evidence>
<evidence type="ECO:0000313" key="7">
    <source>
        <dbReference type="EMBL" id="QIP05811.2"/>
    </source>
</evidence>
<proteinExistence type="predicted"/>
<gene>
    <name evidence="7" type="ORF">HAV00_05940</name>
</gene>
<feature type="transmembrane region" description="Helical" evidence="5">
    <location>
        <begin position="326"/>
        <end position="346"/>
    </location>
</feature>
<sequence length="352" mass="36467">MRQAHRAAARIGAWFDRIDPGTHRRIKGLRLVTAFGLAAMLATVPEIADGRGVMLGTLAAGFALWASVSEAQTTRYESARDLLLLCLAAGTGSASFAVFAIPLGAGWAELTLVSGSFCVGYLRRYGTLGAGIGSQIFIGQLLAYSAGTTVADLSTVALAVVLAILASVVPRMLSGPAEQPVIAAPLPQPEGATIFSEIVMGLQATIASLSIVVLGWAVGMTQSAWAITACTYVVANSTVGTIDRVRRRIGGTLIGVPLGLACLPIANHAPLLIWGAAAIAMIIYAMALPERYDIACGAYAFALVVTMAATGEYSFVTLAARAWETIVGGALGIAVVLSLSQLPSLLQHDKQK</sequence>
<dbReference type="InterPro" id="IPR049453">
    <property type="entry name" value="Memb_transporter_dom"/>
</dbReference>
<feature type="transmembrane region" description="Helical" evidence="5">
    <location>
        <begin position="53"/>
        <end position="70"/>
    </location>
</feature>
<feature type="transmembrane region" description="Helical" evidence="5">
    <location>
        <begin position="296"/>
        <end position="320"/>
    </location>
</feature>
<dbReference type="AlphaFoldDB" id="A0A6G9A034"/>
<feature type="transmembrane region" description="Helical" evidence="5">
    <location>
        <begin position="28"/>
        <end position="47"/>
    </location>
</feature>
<feature type="domain" description="Integral membrane bound transporter" evidence="6">
    <location>
        <begin position="212"/>
        <end position="335"/>
    </location>
</feature>
<evidence type="ECO:0000256" key="3">
    <source>
        <dbReference type="ARBA" id="ARBA00022989"/>
    </source>
</evidence>
<feature type="transmembrane region" description="Helical" evidence="5">
    <location>
        <begin position="194"/>
        <end position="218"/>
    </location>
</feature>
<dbReference type="RefSeq" id="WP_210256945.1">
    <property type="nucleotide sequence ID" value="NZ_CP050066.2"/>
</dbReference>
<dbReference type="Proteomes" id="UP000500895">
    <property type="component" value="Chromosome"/>
</dbReference>
<feature type="transmembrane region" description="Helical" evidence="5">
    <location>
        <begin position="153"/>
        <end position="173"/>
    </location>
</feature>
<dbReference type="GO" id="GO:0016020">
    <property type="term" value="C:membrane"/>
    <property type="evidence" value="ECO:0007669"/>
    <property type="project" value="UniProtKB-SubCell"/>
</dbReference>
<evidence type="ECO:0000256" key="1">
    <source>
        <dbReference type="ARBA" id="ARBA00004141"/>
    </source>
</evidence>
<comment type="subcellular location">
    <subcellularLocation>
        <location evidence="1">Membrane</location>
        <topology evidence="1">Multi-pass membrane protein</topology>
    </subcellularLocation>
</comment>
<keyword evidence="4 5" id="KW-0472">Membrane</keyword>
<name>A0A6G9A034_9BRAD</name>
<evidence type="ECO:0000256" key="4">
    <source>
        <dbReference type="ARBA" id="ARBA00023136"/>
    </source>
</evidence>
<keyword evidence="3 5" id="KW-1133">Transmembrane helix</keyword>
<organism evidence="7 8">
    <name type="scientific">Bradyrhizobium symbiodeficiens</name>
    <dbReference type="NCBI Taxonomy" id="1404367"/>
    <lineage>
        <taxon>Bacteria</taxon>
        <taxon>Pseudomonadati</taxon>
        <taxon>Pseudomonadota</taxon>
        <taxon>Alphaproteobacteria</taxon>
        <taxon>Hyphomicrobiales</taxon>
        <taxon>Nitrobacteraceae</taxon>
        <taxon>Bradyrhizobium</taxon>
    </lineage>
</organism>
<protein>
    <submittedName>
        <fullName evidence="7">FUSC family protein</fullName>
    </submittedName>
</protein>
<evidence type="ECO:0000256" key="5">
    <source>
        <dbReference type="SAM" id="Phobius"/>
    </source>
</evidence>
<feature type="transmembrane region" description="Helical" evidence="5">
    <location>
        <begin position="82"/>
        <end position="105"/>
    </location>
</feature>
<feature type="transmembrane region" description="Helical" evidence="5">
    <location>
        <begin position="249"/>
        <end position="266"/>
    </location>
</feature>